<evidence type="ECO:0000259" key="2">
    <source>
        <dbReference type="PROSITE" id="PS50106"/>
    </source>
</evidence>
<dbReference type="InterPro" id="IPR001478">
    <property type="entry name" value="PDZ"/>
</dbReference>
<dbReference type="Gene3D" id="2.30.42.10">
    <property type="match status" value="1"/>
</dbReference>
<dbReference type="PROSITE" id="PS50106">
    <property type="entry name" value="PDZ"/>
    <property type="match status" value="1"/>
</dbReference>
<protein>
    <recommendedName>
        <fullName evidence="2">PDZ domain-containing protein</fullName>
    </recommendedName>
</protein>
<dbReference type="InterPro" id="IPR036034">
    <property type="entry name" value="PDZ_sf"/>
</dbReference>
<gene>
    <name evidence="3" type="ORF">QYM36_011816</name>
</gene>
<dbReference type="EMBL" id="JAVRJZ010000016">
    <property type="protein sequence ID" value="KAK2710419.1"/>
    <property type="molecule type" value="Genomic_DNA"/>
</dbReference>
<reference evidence="3" key="1">
    <citation type="submission" date="2023-07" db="EMBL/GenBank/DDBJ databases">
        <title>Chromosome-level genome assembly of Artemia franciscana.</title>
        <authorList>
            <person name="Jo E."/>
        </authorList>
    </citation>
    <scope>NUCLEOTIDE SEQUENCE</scope>
    <source>
        <tissue evidence="3">Whole body</tissue>
    </source>
</reference>
<dbReference type="Proteomes" id="UP001187531">
    <property type="component" value="Unassembled WGS sequence"/>
</dbReference>
<feature type="region of interest" description="Disordered" evidence="1">
    <location>
        <begin position="202"/>
        <end position="226"/>
    </location>
</feature>
<evidence type="ECO:0000256" key="1">
    <source>
        <dbReference type="SAM" id="MobiDB-lite"/>
    </source>
</evidence>
<sequence length="400" mass="44779">MLDYNIEKSMQVITIKPVEIELRLKRLSPNNKERLTAEELGRLDEVRRSLKLLPRKKEKLPSGITADYTTNWNINRDDSDLEEKQSSASNSESSLNSLSRLPGRGILKVRSSQVEDITLAHLDDDNKLLENTKKNELVLYENVSLQSPTTSIASDNVPVSITPQLDYSLDYELVYNALRIKTNGSARSPELKSPVEGHPFIEKVPDLPPRLPPKAPPPLKAKTRLLSPGTCRPGEYLGSIPSGKYFRYPEYDGLLKIQEVTILPLPKPRTLSITRTSAGDFGFSLRRAVIQEKNNGALERKNIVFAEPLPSCPTGLLPGDRLLEIDGTDVRDKNREYIIEVIRKSPGPLILKVQPIPELVELSVRPGLSGLEDTQDLARTGTLKRSGSLRYKVKVRTTYT</sequence>
<evidence type="ECO:0000313" key="3">
    <source>
        <dbReference type="EMBL" id="KAK2710419.1"/>
    </source>
</evidence>
<dbReference type="SUPFAM" id="SSF50156">
    <property type="entry name" value="PDZ domain-like"/>
    <property type="match status" value="1"/>
</dbReference>
<proteinExistence type="predicted"/>
<accession>A0AA88HHJ6</accession>
<keyword evidence="4" id="KW-1185">Reference proteome</keyword>
<organism evidence="3 4">
    <name type="scientific">Artemia franciscana</name>
    <name type="common">Brine shrimp</name>
    <name type="synonym">Artemia sanfranciscana</name>
    <dbReference type="NCBI Taxonomy" id="6661"/>
    <lineage>
        <taxon>Eukaryota</taxon>
        <taxon>Metazoa</taxon>
        <taxon>Ecdysozoa</taxon>
        <taxon>Arthropoda</taxon>
        <taxon>Crustacea</taxon>
        <taxon>Branchiopoda</taxon>
        <taxon>Anostraca</taxon>
        <taxon>Artemiidae</taxon>
        <taxon>Artemia</taxon>
    </lineage>
</organism>
<feature type="domain" description="PDZ" evidence="2">
    <location>
        <begin position="270"/>
        <end position="357"/>
    </location>
</feature>
<name>A0AA88HHJ6_ARTSF</name>
<dbReference type="SMART" id="SM00228">
    <property type="entry name" value="PDZ"/>
    <property type="match status" value="1"/>
</dbReference>
<feature type="compositionally biased region" description="Pro residues" evidence="1">
    <location>
        <begin position="206"/>
        <end position="219"/>
    </location>
</feature>
<evidence type="ECO:0000313" key="4">
    <source>
        <dbReference type="Proteomes" id="UP001187531"/>
    </source>
</evidence>
<comment type="caution">
    <text evidence="3">The sequence shown here is derived from an EMBL/GenBank/DDBJ whole genome shotgun (WGS) entry which is preliminary data.</text>
</comment>
<dbReference type="AlphaFoldDB" id="A0AA88HHJ6"/>